<feature type="region of interest" description="Disordered" evidence="1">
    <location>
        <begin position="59"/>
        <end position="108"/>
    </location>
</feature>
<gene>
    <name evidence="3" type="ORF">BRCON_1970</name>
</gene>
<sequence length="546" mass="62982">MKYWVRWEARERRAQQKVSSFAWSLRHSPRGVPRTPILLVALLLASAAFAQQTTTSELVASPAKREAVSAPNAQPAAEKKAEPIVGEDRQPAKKAPAVTAETKQAPKPEEREHLLPPLVWGQNDEWKLQFGGSVQFRNEYRHNFDMRSEISDNDHLSFVRTYINLDLTYREIVRVFFETLDARVWDENVDRMATDHWDVQQFFVELKDAPKSPWTLRLGRQRLPIISEGYVWGLPPVEYYWWNFVPVFDGAMLDYKTKDVQTHIFLLQPLTFARIRDGVMTTGHASELNRTWHYGIYSQLKKWAPHTVDLFFLGLSDQDNDRTWPAPNLSEQGRNGTTNRYTVGTALRGPIRKYDSGTLGYGLATAYQFGNWSNNDIRAWMLHADINYTWEHHPWKPKLTLLTNIASGDRKPGDDVNNRFNPLYGASHYGYGVIDFFRLSNIRQIGVTYAIKPHEKVKLVAEYHHFWLDSRTDAWGSPIGMNFGRDPSGNSGRDAGDEVDLTLTYTHSKRWQSELGFAYFFPGNFAKKQGRDDGAHFLFLQTIYKF</sequence>
<organism evidence="3 4">
    <name type="scientific">Sumerlaea chitinivorans</name>
    <dbReference type="NCBI Taxonomy" id="2250252"/>
    <lineage>
        <taxon>Bacteria</taxon>
        <taxon>Candidatus Sumerlaeota</taxon>
        <taxon>Candidatus Sumerlaeia</taxon>
        <taxon>Candidatus Sumerlaeales</taxon>
        <taxon>Candidatus Sumerlaeaceae</taxon>
        <taxon>Candidatus Sumerlaea</taxon>
    </lineage>
</organism>
<evidence type="ECO:0000259" key="2">
    <source>
        <dbReference type="Pfam" id="PF13372"/>
    </source>
</evidence>
<feature type="compositionally biased region" description="Basic and acidic residues" evidence="1">
    <location>
        <begin position="77"/>
        <end position="91"/>
    </location>
</feature>
<dbReference type="Proteomes" id="UP000262583">
    <property type="component" value="Chromosome"/>
</dbReference>
<dbReference type="EMBL" id="CP030759">
    <property type="protein sequence ID" value="AXA36747.1"/>
    <property type="molecule type" value="Genomic_DNA"/>
</dbReference>
<dbReference type="KEGG" id="schv:BRCON_1970"/>
<evidence type="ECO:0000313" key="3">
    <source>
        <dbReference type="EMBL" id="AXA36747.1"/>
    </source>
</evidence>
<evidence type="ECO:0000256" key="1">
    <source>
        <dbReference type="SAM" id="MobiDB-lite"/>
    </source>
</evidence>
<dbReference type="InterPro" id="IPR053728">
    <property type="entry name" value="Alginate_Permeability_Chnl"/>
</dbReference>
<protein>
    <recommendedName>
        <fullName evidence="2">Alginate export domain-containing protein</fullName>
    </recommendedName>
</protein>
<dbReference type="SUPFAM" id="SSF56935">
    <property type="entry name" value="Porins"/>
    <property type="match status" value="1"/>
</dbReference>
<name>A0A2Z4Y694_SUMC1</name>
<dbReference type="Pfam" id="PF13372">
    <property type="entry name" value="Alginate_exp"/>
    <property type="match status" value="1"/>
</dbReference>
<dbReference type="InterPro" id="IPR025388">
    <property type="entry name" value="Alginate_export_dom"/>
</dbReference>
<dbReference type="AlphaFoldDB" id="A0A2Z4Y694"/>
<accession>A0A2Z4Y694</accession>
<feature type="domain" description="Alginate export" evidence="2">
    <location>
        <begin position="128"/>
        <end position="532"/>
    </location>
</feature>
<evidence type="ECO:0000313" key="4">
    <source>
        <dbReference type="Proteomes" id="UP000262583"/>
    </source>
</evidence>
<proteinExistence type="predicted"/>
<dbReference type="Gene3D" id="2.40.160.100">
    <property type="match status" value="1"/>
</dbReference>
<reference evidence="3 4" key="1">
    <citation type="submission" date="2018-05" db="EMBL/GenBank/DDBJ databases">
        <title>A metagenomic window into the 2 km-deep terrestrial subsurface aquifer revealed taxonomically and functionally diverse microbial community comprising novel uncultured bacterial lineages.</title>
        <authorList>
            <person name="Kadnikov V.V."/>
            <person name="Mardanov A.V."/>
            <person name="Beletsky A.V."/>
            <person name="Banks D."/>
            <person name="Pimenov N.V."/>
            <person name="Frank Y.A."/>
            <person name="Karnachuk O.V."/>
            <person name="Ravin N.V."/>
        </authorList>
    </citation>
    <scope>NUCLEOTIDE SEQUENCE [LARGE SCALE GENOMIC DNA]</scope>
    <source>
        <strain evidence="3">BY</strain>
    </source>
</reference>